<evidence type="ECO:0000313" key="3">
    <source>
        <dbReference type="Proteomes" id="UP001159363"/>
    </source>
</evidence>
<gene>
    <name evidence="2" type="ORF">PR048_001323</name>
</gene>
<keyword evidence="3" id="KW-1185">Reference proteome</keyword>
<feature type="region of interest" description="Disordered" evidence="1">
    <location>
        <begin position="22"/>
        <end position="46"/>
    </location>
</feature>
<evidence type="ECO:0000313" key="2">
    <source>
        <dbReference type="EMBL" id="KAJ8895982.1"/>
    </source>
</evidence>
<comment type="caution">
    <text evidence="2">The sequence shown here is derived from an EMBL/GenBank/DDBJ whole genome shotgun (WGS) entry which is preliminary data.</text>
</comment>
<feature type="compositionally biased region" description="Basic and acidic residues" evidence="1">
    <location>
        <begin position="27"/>
        <end position="36"/>
    </location>
</feature>
<feature type="compositionally biased region" description="Polar residues" evidence="1">
    <location>
        <begin position="37"/>
        <end position="46"/>
    </location>
</feature>
<accession>A0ABQ9IH30</accession>
<reference evidence="2 3" key="1">
    <citation type="submission" date="2023-02" db="EMBL/GenBank/DDBJ databases">
        <title>LHISI_Scaffold_Assembly.</title>
        <authorList>
            <person name="Stuart O.P."/>
            <person name="Cleave R."/>
            <person name="Magrath M.J.L."/>
            <person name="Mikheyev A.S."/>
        </authorList>
    </citation>
    <scope>NUCLEOTIDE SEQUENCE [LARGE SCALE GENOMIC DNA]</scope>
    <source>
        <strain evidence="2">Daus_M_001</strain>
        <tissue evidence="2">Leg muscle</tissue>
    </source>
</reference>
<proteinExistence type="predicted"/>
<dbReference type="EMBL" id="JARBHB010000001">
    <property type="protein sequence ID" value="KAJ8895982.1"/>
    <property type="molecule type" value="Genomic_DNA"/>
</dbReference>
<protein>
    <submittedName>
        <fullName evidence="2">Uncharacterized protein</fullName>
    </submittedName>
</protein>
<name>A0ABQ9IH30_9NEOP</name>
<dbReference type="Proteomes" id="UP001159363">
    <property type="component" value="Chromosome 1"/>
</dbReference>
<evidence type="ECO:0000256" key="1">
    <source>
        <dbReference type="SAM" id="MobiDB-lite"/>
    </source>
</evidence>
<organism evidence="2 3">
    <name type="scientific">Dryococelus australis</name>
    <dbReference type="NCBI Taxonomy" id="614101"/>
    <lineage>
        <taxon>Eukaryota</taxon>
        <taxon>Metazoa</taxon>
        <taxon>Ecdysozoa</taxon>
        <taxon>Arthropoda</taxon>
        <taxon>Hexapoda</taxon>
        <taxon>Insecta</taxon>
        <taxon>Pterygota</taxon>
        <taxon>Neoptera</taxon>
        <taxon>Polyneoptera</taxon>
        <taxon>Phasmatodea</taxon>
        <taxon>Verophasmatodea</taxon>
        <taxon>Anareolatae</taxon>
        <taxon>Phasmatidae</taxon>
        <taxon>Eurycanthinae</taxon>
        <taxon>Dryococelus</taxon>
    </lineage>
</organism>
<sequence>MKVAGIRWRYVELRSTRWSDAGMKGRGKPEYPEKTSRQAISSSTIPTCENPGVNQVRALLTFSKLDFGVYLNNVLDVIVLASLCMTRGARNIPDAGQRLSKHLKASELKSR</sequence>